<feature type="transmembrane region" description="Helical" evidence="5">
    <location>
        <begin position="29"/>
        <end position="47"/>
    </location>
</feature>
<feature type="transmembrane region" description="Helical" evidence="5">
    <location>
        <begin position="134"/>
        <end position="155"/>
    </location>
</feature>
<dbReference type="Pfam" id="PF04893">
    <property type="entry name" value="Yip1"/>
    <property type="match status" value="1"/>
</dbReference>
<feature type="transmembrane region" description="Helical" evidence="5">
    <location>
        <begin position="67"/>
        <end position="94"/>
    </location>
</feature>
<protein>
    <submittedName>
        <fullName evidence="7">YIP1 family protein</fullName>
    </submittedName>
</protein>
<comment type="subcellular location">
    <subcellularLocation>
        <location evidence="1">Membrane</location>
        <topology evidence="1">Multi-pass membrane protein</topology>
    </subcellularLocation>
</comment>
<keyword evidence="8" id="KW-1185">Reference proteome</keyword>
<sequence length="162" mass="17347">MAVTDDIVATYRGPRRVMRRLLAGERHEARALAYLIAALVVIYIAQWPGLSRAAHFAPEVPLVQRMVASFLAVMALLPAFYLVAALGHLVARMFGGSGDYFGARIALFWALLAVSPLMLLQGMVAGFIGPGLQAGVVGGIVFVVFLWFWLSGLAVSESGAKS</sequence>
<accession>A0ABT2WYV4</accession>
<dbReference type="InterPro" id="IPR006977">
    <property type="entry name" value="Yip1_dom"/>
</dbReference>
<gene>
    <name evidence="7" type="ORF">OEZ60_01115</name>
</gene>
<keyword evidence="4 5" id="KW-0472">Membrane</keyword>
<keyword evidence="3 5" id="KW-1133">Transmembrane helix</keyword>
<evidence type="ECO:0000313" key="7">
    <source>
        <dbReference type="EMBL" id="MCU9846605.1"/>
    </source>
</evidence>
<feature type="domain" description="Yip1" evidence="6">
    <location>
        <begin position="13"/>
        <end position="155"/>
    </location>
</feature>
<dbReference type="RefSeq" id="WP_263332362.1">
    <property type="nucleotide sequence ID" value="NZ_JAOVQO010000001.1"/>
</dbReference>
<feature type="transmembrane region" description="Helical" evidence="5">
    <location>
        <begin position="106"/>
        <end position="128"/>
    </location>
</feature>
<evidence type="ECO:0000256" key="4">
    <source>
        <dbReference type="ARBA" id="ARBA00023136"/>
    </source>
</evidence>
<evidence type="ECO:0000259" key="6">
    <source>
        <dbReference type="Pfam" id="PF04893"/>
    </source>
</evidence>
<organism evidence="7 8">
    <name type="scientific">Albidovulum salinarum</name>
    <dbReference type="NCBI Taxonomy" id="2984153"/>
    <lineage>
        <taxon>Bacteria</taxon>
        <taxon>Pseudomonadati</taxon>
        <taxon>Pseudomonadota</taxon>
        <taxon>Alphaproteobacteria</taxon>
        <taxon>Rhodobacterales</taxon>
        <taxon>Paracoccaceae</taxon>
        <taxon>Albidovulum</taxon>
    </lineage>
</organism>
<evidence type="ECO:0000256" key="1">
    <source>
        <dbReference type="ARBA" id="ARBA00004141"/>
    </source>
</evidence>
<proteinExistence type="predicted"/>
<evidence type="ECO:0000256" key="2">
    <source>
        <dbReference type="ARBA" id="ARBA00022692"/>
    </source>
</evidence>
<comment type="caution">
    <text evidence="7">The sequence shown here is derived from an EMBL/GenBank/DDBJ whole genome shotgun (WGS) entry which is preliminary data.</text>
</comment>
<reference evidence="7 8" key="1">
    <citation type="submission" date="2022-10" db="EMBL/GenBank/DDBJ databases">
        <title>Defluviimonas sp. nov., isolated from ocean surface sediments.</title>
        <authorList>
            <person name="He W."/>
            <person name="Wang L."/>
            <person name="Zhang D.-F."/>
        </authorList>
    </citation>
    <scope>NUCLEOTIDE SEQUENCE [LARGE SCALE GENOMIC DNA]</scope>
    <source>
        <strain evidence="7 8">WL0024</strain>
    </source>
</reference>
<evidence type="ECO:0000313" key="8">
    <source>
        <dbReference type="Proteomes" id="UP001209535"/>
    </source>
</evidence>
<name>A0ABT2WYV4_9RHOB</name>
<evidence type="ECO:0000256" key="3">
    <source>
        <dbReference type="ARBA" id="ARBA00022989"/>
    </source>
</evidence>
<dbReference type="EMBL" id="JAOVQO010000001">
    <property type="protein sequence ID" value="MCU9846605.1"/>
    <property type="molecule type" value="Genomic_DNA"/>
</dbReference>
<dbReference type="Proteomes" id="UP001209535">
    <property type="component" value="Unassembled WGS sequence"/>
</dbReference>
<keyword evidence="2 5" id="KW-0812">Transmembrane</keyword>
<evidence type="ECO:0000256" key="5">
    <source>
        <dbReference type="SAM" id="Phobius"/>
    </source>
</evidence>